<evidence type="ECO:0000259" key="3">
    <source>
        <dbReference type="PROSITE" id="PS51123"/>
    </source>
</evidence>
<dbReference type="EMBL" id="JBAKBA010000077">
    <property type="protein sequence ID" value="MEL0660976.1"/>
    <property type="molecule type" value="Genomic_DNA"/>
</dbReference>
<name>A0ABU9HGE6_9GAMM</name>
<comment type="caution">
    <text evidence="4">The sequence shown here is derived from an EMBL/GenBank/DDBJ whole genome shotgun (WGS) entry which is preliminary data.</text>
</comment>
<dbReference type="RefSeq" id="WP_160063466.1">
    <property type="nucleotide sequence ID" value="NZ_JBAKBA010000077.1"/>
</dbReference>
<sequence>MKTLKVLFTSSILSLALAGNLYAEESTGDCIMVPNLNVEFKNDSTVYMTADERKEITEFAKFIKDTDLYAVIEGHTSKYATATYNAKLSSDRAIKVRAELIKLGVKPSQVKAIGFGESSPLYDNNTEIGAQKNRRVIAEVFNSAAELSEYTSSEKTRIASIKYKEQ</sequence>
<dbReference type="CDD" id="cd07185">
    <property type="entry name" value="OmpA_C-like"/>
    <property type="match status" value="1"/>
</dbReference>
<feature type="signal peptide" evidence="2">
    <location>
        <begin position="1"/>
        <end position="23"/>
    </location>
</feature>
<gene>
    <name evidence="4" type="ORF">V6255_17740</name>
</gene>
<evidence type="ECO:0000256" key="2">
    <source>
        <dbReference type="SAM" id="SignalP"/>
    </source>
</evidence>
<keyword evidence="5" id="KW-1185">Reference proteome</keyword>
<dbReference type="SUPFAM" id="SSF103088">
    <property type="entry name" value="OmpA-like"/>
    <property type="match status" value="1"/>
</dbReference>
<dbReference type="InterPro" id="IPR050330">
    <property type="entry name" value="Bact_OuterMem_StrucFunc"/>
</dbReference>
<protein>
    <submittedName>
        <fullName evidence="4">OmpA family protein</fullName>
    </submittedName>
</protein>
<evidence type="ECO:0000256" key="1">
    <source>
        <dbReference type="PROSITE-ProRule" id="PRU00473"/>
    </source>
</evidence>
<feature type="chain" id="PRO_5047181914" evidence="2">
    <location>
        <begin position="24"/>
        <end position="166"/>
    </location>
</feature>
<dbReference type="Pfam" id="PF00691">
    <property type="entry name" value="OmpA"/>
    <property type="match status" value="1"/>
</dbReference>
<reference evidence="4 5" key="1">
    <citation type="submission" date="2024-02" db="EMBL/GenBank/DDBJ databases">
        <title>Bacteria isolated from the canopy kelp, Nereocystis luetkeana.</title>
        <authorList>
            <person name="Pfister C.A."/>
            <person name="Younker I.T."/>
            <person name="Light S.H."/>
        </authorList>
    </citation>
    <scope>NUCLEOTIDE SEQUENCE [LARGE SCALE GENOMIC DNA]</scope>
    <source>
        <strain evidence="4 5">TI.2.07</strain>
    </source>
</reference>
<dbReference type="InterPro" id="IPR006665">
    <property type="entry name" value="OmpA-like"/>
</dbReference>
<dbReference type="PANTHER" id="PTHR30329">
    <property type="entry name" value="STATOR ELEMENT OF FLAGELLAR MOTOR COMPLEX"/>
    <property type="match status" value="1"/>
</dbReference>
<keyword evidence="1" id="KW-0472">Membrane</keyword>
<keyword evidence="2" id="KW-0732">Signal</keyword>
<dbReference type="PANTHER" id="PTHR30329:SF21">
    <property type="entry name" value="LIPOPROTEIN YIAD-RELATED"/>
    <property type="match status" value="1"/>
</dbReference>
<evidence type="ECO:0000313" key="5">
    <source>
        <dbReference type="Proteomes" id="UP001366060"/>
    </source>
</evidence>
<dbReference type="Gene3D" id="3.30.1330.60">
    <property type="entry name" value="OmpA-like domain"/>
    <property type="match status" value="1"/>
</dbReference>
<organism evidence="4 5">
    <name type="scientific">Psychromonas arctica</name>
    <dbReference type="NCBI Taxonomy" id="168275"/>
    <lineage>
        <taxon>Bacteria</taxon>
        <taxon>Pseudomonadati</taxon>
        <taxon>Pseudomonadota</taxon>
        <taxon>Gammaproteobacteria</taxon>
        <taxon>Alteromonadales</taxon>
        <taxon>Psychromonadaceae</taxon>
        <taxon>Psychromonas</taxon>
    </lineage>
</organism>
<proteinExistence type="predicted"/>
<dbReference type="InterPro" id="IPR036737">
    <property type="entry name" value="OmpA-like_sf"/>
</dbReference>
<evidence type="ECO:0000313" key="4">
    <source>
        <dbReference type="EMBL" id="MEL0660976.1"/>
    </source>
</evidence>
<accession>A0ABU9HGE6</accession>
<dbReference type="Proteomes" id="UP001366060">
    <property type="component" value="Unassembled WGS sequence"/>
</dbReference>
<feature type="domain" description="OmpA-like" evidence="3">
    <location>
        <begin position="27"/>
        <end position="144"/>
    </location>
</feature>
<dbReference type="PROSITE" id="PS51123">
    <property type="entry name" value="OMPA_2"/>
    <property type="match status" value="1"/>
</dbReference>